<feature type="compositionally biased region" description="Basic residues" evidence="1">
    <location>
        <begin position="123"/>
        <end position="137"/>
    </location>
</feature>
<dbReference type="InterPro" id="IPR000352">
    <property type="entry name" value="Pep_chain_release_fac_I"/>
</dbReference>
<evidence type="ECO:0000259" key="2">
    <source>
        <dbReference type="Pfam" id="PF00472"/>
    </source>
</evidence>
<feature type="region of interest" description="Disordered" evidence="1">
    <location>
        <begin position="1"/>
        <end position="28"/>
    </location>
</feature>
<dbReference type="Pfam" id="PF00472">
    <property type="entry name" value="RF-1"/>
    <property type="match status" value="1"/>
</dbReference>
<sequence>MDFSKEDLLPGISFKTSRSGGKGGQNVNKVSSKAELNYNLEESSIFNDLQKKRIKEKLSNRQTASGMIQVVSDEERSQYLNKERCLDKLFHLIHKALHVAKPRKATKPSKASVEKRLQEKQQKALKKLNRRRGAADF</sequence>
<dbReference type="AlphaFoldDB" id="A0A4Q0MC27"/>
<dbReference type="PANTHER" id="PTHR47814">
    <property type="entry name" value="PEPTIDYL-TRNA HYDROLASE ARFB"/>
    <property type="match status" value="1"/>
</dbReference>
<name>A0A4Q0MC27_9SPHI</name>
<organism evidence="3 4">
    <name type="scientific">Arcticibacter tournemirensis</name>
    <dbReference type="NCBI Taxonomy" id="699437"/>
    <lineage>
        <taxon>Bacteria</taxon>
        <taxon>Pseudomonadati</taxon>
        <taxon>Bacteroidota</taxon>
        <taxon>Sphingobacteriia</taxon>
        <taxon>Sphingobacteriales</taxon>
        <taxon>Sphingobacteriaceae</taxon>
        <taxon>Arcticibacter</taxon>
    </lineage>
</organism>
<dbReference type="Gene3D" id="3.30.160.20">
    <property type="match status" value="1"/>
</dbReference>
<feature type="domain" description="Prokaryotic-type class I peptide chain release factors" evidence="2">
    <location>
        <begin position="12"/>
        <end position="125"/>
    </location>
</feature>
<dbReference type="RefSeq" id="WP_128769049.1">
    <property type="nucleotide sequence ID" value="NZ_RXOC01000004.1"/>
</dbReference>
<dbReference type="GO" id="GO:0003747">
    <property type="term" value="F:translation release factor activity"/>
    <property type="evidence" value="ECO:0007669"/>
    <property type="project" value="InterPro"/>
</dbReference>
<gene>
    <name evidence="3" type="ORF">EKH83_08895</name>
</gene>
<dbReference type="NCBIfam" id="NF006718">
    <property type="entry name" value="PRK09256.1"/>
    <property type="match status" value="1"/>
</dbReference>
<dbReference type="GO" id="GO:0043022">
    <property type="term" value="F:ribosome binding"/>
    <property type="evidence" value="ECO:0007669"/>
    <property type="project" value="TreeGrafter"/>
</dbReference>
<protein>
    <submittedName>
        <fullName evidence="3">Aminoacyl-tRNA hydrolase</fullName>
        <ecNumber evidence="3">3.1.1.29</ecNumber>
    </submittedName>
</protein>
<dbReference type="Proteomes" id="UP000290848">
    <property type="component" value="Unassembled WGS sequence"/>
</dbReference>
<evidence type="ECO:0000313" key="4">
    <source>
        <dbReference type="Proteomes" id="UP000290848"/>
    </source>
</evidence>
<keyword evidence="3" id="KW-0378">Hydrolase</keyword>
<comment type="caution">
    <text evidence="3">The sequence shown here is derived from an EMBL/GenBank/DDBJ whole genome shotgun (WGS) entry which is preliminary data.</text>
</comment>
<dbReference type="EMBL" id="RXOC01000004">
    <property type="protein sequence ID" value="RXF70744.1"/>
    <property type="molecule type" value="Genomic_DNA"/>
</dbReference>
<evidence type="ECO:0000313" key="3">
    <source>
        <dbReference type="EMBL" id="RXF70744.1"/>
    </source>
</evidence>
<feature type="region of interest" description="Disordered" evidence="1">
    <location>
        <begin position="101"/>
        <end position="137"/>
    </location>
</feature>
<proteinExistence type="predicted"/>
<reference evidence="3 4" key="1">
    <citation type="submission" date="2018-12" db="EMBL/GenBank/DDBJ databases">
        <title>The Draft Genome Sequence of the Soil Bacterium Pedobacter tournemirensis R1.</title>
        <authorList>
            <person name="He J."/>
        </authorList>
    </citation>
    <scope>NUCLEOTIDE SEQUENCE [LARGE SCALE GENOMIC DNA]</scope>
    <source>
        <strain evidence="3 4">R1</strain>
    </source>
</reference>
<dbReference type="EC" id="3.1.1.29" evidence="3"/>
<dbReference type="SUPFAM" id="SSF110916">
    <property type="entry name" value="Peptidyl-tRNA hydrolase domain-like"/>
    <property type="match status" value="1"/>
</dbReference>
<feature type="compositionally biased region" description="Basic and acidic residues" evidence="1">
    <location>
        <begin position="112"/>
        <end position="122"/>
    </location>
</feature>
<dbReference type="GO" id="GO:0004045">
    <property type="term" value="F:peptidyl-tRNA hydrolase activity"/>
    <property type="evidence" value="ECO:0007669"/>
    <property type="project" value="UniProtKB-EC"/>
</dbReference>
<dbReference type="GO" id="GO:0072344">
    <property type="term" value="P:rescue of stalled ribosome"/>
    <property type="evidence" value="ECO:0007669"/>
    <property type="project" value="TreeGrafter"/>
</dbReference>
<feature type="compositionally biased region" description="Polar residues" evidence="1">
    <location>
        <begin position="14"/>
        <end position="28"/>
    </location>
</feature>
<accession>A0A4Q0MC27</accession>
<dbReference type="PANTHER" id="PTHR47814:SF1">
    <property type="entry name" value="PEPTIDYL-TRNA HYDROLASE ARFB"/>
    <property type="match status" value="1"/>
</dbReference>
<evidence type="ECO:0000256" key="1">
    <source>
        <dbReference type="SAM" id="MobiDB-lite"/>
    </source>
</evidence>